<reference evidence="2 3" key="1">
    <citation type="submission" date="2017-09" db="EMBL/GenBank/DDBJ databases">
        <authorList>
            <consortium name="International Durum Wheat Genome Sequencing Consortium (IDWGSC)"/>
            <person name="Milanesi L."/>
        </authorList>
    </citation>
    <scope>NUCLEOTIDE SEQUENCE [LARGE SCALE GENOMIC DNA]</scope>
    <source>
        <strain evidence="3">cv. Svevo</strain>
    </source>
</reference>
<dbReference type="Pfam" id="PF23635">
    <property type="entry name" value="Beta-prop_AT5G49610-like"/>
    <property type="match status" value="1"/>
</dbReference>
<dbReference type="PANTHER" id="PTHR33186">
    <property type="entry name" value="OS10G0136150 PROTEIN-RELATED"/>
    <property type="match status" value="1"/>
</dbReference>
<evidence type="ECO:0000313" key="3">
    <source>
        <dbReference type="Proteomes" id="UP000324705"/>
    </source>
</evidence>
<dbReference type="Gramene" id="TRITD2Bv1G266400.1">
    <property type="protein sequence ID" value="TRITD2Bv1G266400.1"/>
    <property type="gene ID" value="TRITD2Bv1G266400"/>
</dbReference>
<feature type="domain" description="F-box protein AT5G49610-like beta-propeller" evidence="1">
    <location>
        <begin position="22"/>
        <end position="226"/>
    </location>
</feature>
<name>A0A9R1Q472_TRITD</name>
<dbReference type="AlphaFoldDB" id="A0A9R1Q472"/>
<gene>
    <name evidence="2" type="ORF">TRITD_2Bv1G266400</name>
</gene>
<proteinExistence type="predicted"/>
<dbReference type="PANTHER" id="PTHR33186:SF13">
    <property type="entry name" value="OS10G0138300 PROTEIN"/>
    <property type="match status" value="1"/>
</dbReference>
<accession>A0A9R1Q472</accession>
<evidence type="ECO:0000259" key="1">
    <source>
        <dbReference type="Pfam" id="PF23635"/>
    </source>
</evidence>
<dbReference type="OMA" id="LCEPRTI"/>
<keyword evidence="3" id="KW-1185">Reference proteome</keyword>
<evidence type="ECO:0000313" key="2">
    <source>
        <dbReference type="EMBL" id="VAH55153.1"/>
    </source>
</evidence>
<protein>
    <recommendedName>
        <fullName evidence="1">F-box protein AT5G49610-like beta-propeller domain-containing protein</fullName>
    </recommendedName>
</protein>
<organism evidence="2 3">
    <name type="scientific">Triticum turgidum subsp. durum</name>
    <name type="common">Durum wheat</name>
    <name type="synonym">Triticum durum</name>
    <dbReference type="NCBI Taxonomy" id="4567"/>
    <lineage>
        <taxon>Eukaryota</taxon>
        <taxon>Viridiplantae</taxon>
        <taxon>Streptophyta</taxon>
        <taxon>Embryophyta</taxon>
        <taxon>Tracheophyta</taxon>
        <taxon>Spermatophyta</taxon>
        <taxon>Magnoliopsida</taxon>
        <taxon>Liliopsida</taxon>
        <taxon>Poales</taxon>
        <taxon>Poaceae</taxon>
        <taxon>BOP clade</taxon>
        <taxon>Pooideae</taxon>
        <taxon>Triticodae</taxon>
        <taxon>Triticeae</taxon>
        <taxon>Triticinae</taxon>
        <taxon>Triticum</taxon>
    </lineage>
</organism>
<sequence>MNGAVLRDARDIQQFHVVLTVVDNVDEQNRRALACVYSSETGIWGDLISAPVPSKVPTSLLISDDATMVCTIRPGVLLGDSLYWILSGNFAGILNFDLKKQSLAVIQVPRHILQNGFYNSWIVRAEGGGLGLLWKIDHSFQLWKRKTDCDAVVSWVLERTIELNNLLPLCAIWSQIILGFAEENNAVFVWTDGLLFMVHLDSLQFKELCEPRTISYYHPFESVYTPGEYVL</sequence>
<dbReference type="Proteomes" id="UP000324705">
    <property type="component" value="Chromosome 2B"/>
</dbReference>
<dbReference type="EMBL" id="LT934114">
    <property type="protein sequence ID" value="VAH55153.1"/>
    <property type="molecule type" value="Genomic_DNA"/>
</dbReference>
<dbReference type="InterPro" id="IPR056594">
    <property type="entry name" value="AT5G49610-like_b-prop"/>
</dbReference>